<dbReference type="Proteomes" id="UP001629113">
    <property type="component" value="Unassembled WGS sequence"/>
</dbReference>
<sequence length="662" mass="73815">MGDRITKAVIGPYDQVVALTQYMINTGLQSQYDWAYSAGFVKPATIKLGNKYGNQGFYNALLGPSRIIVSYAPGDLSSCIYRMTITSGQLQIYTSKSDENENVTSFSLNNFRLACPVNMGLQGLDPNSADYKRIRSLMNKPGNYTIQQLLVDFQHAQTRVLDEATCDFGKWTNDDWILKDMHVAKPAADAKPTADYWRPDKWDVGQPRKLEEDMLFHLKTCFNAALTGKVTESNSGQLGFVANGESSGTGHEATFVPSDVRFQTYPWRDGNGATINGYEGNGRLNYLLYCEMVDGNTPPQPADATSILQPVGNWTNGSDPSKDPLQEFGSYYLAKRNFLDAWFIPRLKKVNRTMSCTYWQPSMSFSGNLAEWSATFNFSIVVGAGCQAYGVKDSEDDKYNMTSASSQPEKVTNMLSDIPDDAKNVAFSTLPTGALSWYYWNSPENPKTDWTQEDHDFGNRCDSEARARCCSRLSIVPGQNKMLLEGLTRLIFGYYVNPSIASNVDKTNRLTTTWKVEFTLKEIDDGGLAIAISDPEQKYFWQSLASGWKWASGPNAGKDYDIKADFEDRFDQAKTNLKNLVHEMQNSLQGNDKFYFPSRGRFFFKDPMFSHVGDLVAKCAYNGNETGTANPDGDTRDTSSMPDFEQIAAMMPGVNGSAGKNK</sequence>
<accession>A0ABR4PIM4</accession>
<protein>
    <submittedName>
        <fullName evidence="1">Uncharacterized protein</fullName>
    </submittedName>
</protein>
<evidence type="ECO:0000313" key="1">
    <source>
        <dbReference type="EMBL" id="KAL3422841.1"/>
    </source>
</evidence>
<dbReference type="EMBL" id="JBFCZG010000004">
    <property type="protein sequence ID" value="KAL3422841.1"/>
    <property type="molecule type" value="Genomic_DNA"/>
</dbReference>
<name>A0ABR4PIM4_9HELO</name>
<gene>
    <name evidence="1" type="ORF">PVAG01_04588</name>
</gene>
<comment type="caution">
    <text evidence="1">The sequence shown here is derived from an EMBL/GenBank/DDBJ whole genome shotgun (WGS) entry which is preliminary data.</text>
</comment>
<proteinExistence type="predicted"/>
<evidence type="ECO:0000313" key="2">
    <source>
        <dbReference type="Proteomes" id="UP001629113"/>
    </source>
</evidence>
<keyword evidence="2" id="KW-1185">Reference proteome</keyword>
<organism evidence="1 2">
    <name type="scientific">Phlyctema vagabunda</name>
    <dbReference type="NCBI Taxonomy" id="108571"/>
    <lineage>
        <taxon>Eukaryota</taxon>
        <taxon>Fungi</taxon>
        <taxon>Dikarya</taxon>
        <taxon>Ascomycota</taxon>
        <taxon>Pezizomycotina</taxon>
        <taxon>Leotiomycetes</taxon>
        <taxon>Helotiales</taxon>
        <taxon>Dermateaceae</taxon>
        <taxon>Phlyctema</taxon>
    </lineage>
</organism>
<reference evidence="1 2" key="1">
    <citation type="submission" date="2024-06" db="EMBL/GenBank/DDBJ databases">
        <title>Complete genome of Phlyctema vagabunda strain 19-DSS-EL-015.</title>
        <authorList>
            <person name="Fiorenzani C."/>
        </authorList>
    </citation>
    <scope>NUCLEOTIDE SEQUENCE [LARGE SCALE GENOMIC DNA]</scope>
    <source>
        <strain evidence="1 2">19-DSS-EL-015</strain>
    </source>
</reference>